<gene>
    <name evidence="1" type="ORF">APG10_01646</name>
    <name evidence="2" type="ORF">APG11_01774</name>
    <name evidence="3" type="ORF">APG12_01674</name>
</gene>
<evidence type="ECO:0000313" key="1">
    <source>
        <dbReference type="EMBL" id="KYC44538.1"/>
    </source>
</evidence>
<dbReference type="Proteomes" id="UP000092401">
    <property type="component" value="Unassembled WGS sequence"/>
</dbReference>
<dbReference type="EMBL" id="LNGF01000055">
    <property type="protein sequence ID" value="KYC46625.1"/>
    <property type="molecule type" value="Genomic_DNA"/>
</dbReference>
<accession>A0A150IVV8</accession>
<dbReference type="AlphaFoldDB" id="A0A150II26"/>
<comment type="caution">
    <text evidence="1">The sequence shown here is derived from an EMBL/GenBank/DDBJ whole genome shotgun (WGS) entry which is preliminary data.</text>
</comment>
<reference evidence="4 5" key="1">
    <citation type="journal article" date="2016" name="ISME J.">
        <title>Chasing the elusive Euryarchaeota class WSA2: genomes reveal a uniquely fastidious methyl-reducing methanogen.</title>
        <authorList>
            <person name="Nobu M.K."/>
            <person name="Narihiro T."/>
            <person name="Kuroda K."/>
            <person name="Mei R."/>
            <person name="Liu W.T."/>
        </authorList>
    </citation>
    <scope>NUCLEOTIDE SEQUENCE [LARGE SCALE GENOMIC DNA]</scope>
    <source>
        <strain evidence="1">B03fssc0709_Meth_Bin005</strain>
        <strain evidence="2">B15fssc0709_Meth_Bin003</strain>
        <strain evidence="3">BMIXfssc0709_Meth_Bin006</strain>
    </source>
</reference>
<protein>
    <submittedName>
        <fullName evidence="1">Uncharacterized protein</fullName>
    </submittedName>
</protein>
<evidence type="ECO:0000313" key="5">
    <source>
        <dbReference type="Proteomes" id="UP000092401"/>
    </source>
</evidence>
<dbReference type="Proteomes" id="UP000091929">
    <property type="component" value="Unassembled WGS sequence"/>
</dbReference>
<accession>A0A150II26</accession>
<evidence type="ECO:0000313" key="2">
    <source>
        <dbReference type="EMBL" id="KYC46625.1"/>
    </source>
</evidence>
<name>A0A150II26_9EURY</name>
<accession>A0A150IP74</accession>
<dbReference type="EMBL" id="LNJC01000047">
    <property type="protein sequence ID" value="KYC49113.1"/>
    <property type="molecule type" value="Genomic_DNA"/>
</dbReference>
<dbReference type="EMBL" id="LNGE01000057">
    <property type="protein sequence ID" value="KYC44538.1"/>
    <property type="molecule type" value="Genomic_DNA"/>
</dbReference>
<proteinExistence type="predicted"/>
<dbReference type="Proteomes" id="UP000092403">
    <property type="component" value="Unassembled WGS sequence"/>
</dbReference>
<evidence type="ECO:0000313" key="4">
    <source>
        <dbReference type="Proteomes" id="UP000091929"/>
    </source>
</evidence>
<organism evidence="1 5">
    <name type="scientific">Candidatus Methanofastidiosum methylothiophilum</name>
    <dbReference type="NCBI Taxonomy" id="1705564"/>
    <lineage>
        <taxon>Archaea</taxon>
        <taxon>Methanobacteriati</taxon>
        <taxon>Methanobacteriota</taxon>
        <taxon>Stenosarchaea group</taxon>
        <taxon>Candidatus Methanofastidiosia</taxon>
        <taxon>Candidatus Methanofastidiosales</taxon>
        <taxon>Candidatus Methanofastidiosaceae</taxon>
        <taxon>Candidatus Methanofastidiosum</taxon>
    </lineage>
</organism>
<sequence length="224" mass="25909">MKKIYLVFLLTLILLFSNLIVVFSLTKEQNNQVAKDLYKTGATFMKAENFLKAKDFFIYSHNEAVKAGNNYLAYTCNERIKDCNNMLGLDSNDYSLSNNLVSKQIVLPSNITNYFNIKKTMTVSQYKKYDFIRLEAFKGQSLEFKYQIISGNVSIYFVDKETYDRFLRNNWFLTFSAEGITGIQLPSNTGPLVRTTYNVPESGYWYFMVITESAENGKVEIEIL</sequence>
<evidence type="ECO:0000313" key="3">
    <source>
        <dbReference type="EMBL" id="KYC49113.1"/>
    </source>
</evidence>